<comment type="caution">
    <text evidence="1">The sequence shown here is derived from an EMBL/GenBank/DDBJ whole genome shotgun (WGS) entry which is preliminary data.</text>
</comment>
<sequence>MSRRITNESLLRILKTVYETEPDTAILVGGQALALWTFLLGVSVPPELPPSVTRDLDLVCGIKSAHKVKDGFGGIFAQSNIDDHTTNLAKLTLPVDGEDLEVDFLSSILGVSNDVLFRTSFMVRFKIGDDSHVDIRVMHPYAIWQSRLANVINIPSKQNKYGIAQAKLSLHVLRAYVNKQAAGFYSHLDAIGWIRHFEKKLRSVSWRDALVDYDLDFSLAMCEINMLTFKQSAEYKKYCQRINRHMSRARQSKKERSRKCERQSCLIVPSLDSLLGANL</sequence>
<gene>
    <name evidence="1" type="ORF">PQU95_17495</name>
</gene>
<evidence type="ECO:0000313" key="2">
    <source>
        <dbReference type="Proteomes" id="UP001219956"/>
    </source>
</evidence>
<protein>
    <recommendedName>
        <fullName evidence="3">Nucleotidyl transferase AbiEii toxin, Type IV TA system</fullName>
    </recommendedName>
</protein>
<evidence type="ECO:0000313" key="1">
    <source>
        <dbReference type="EMBL" id="MDC7719000.1"/>
    </source>
</evidence>
<reference evidence="1 2" key="1">
    <citation type="submission" date="2023-01" db="EMBL/GenBank/DDBJ databases">
        <title>Novel species of the genus Vogesella isolated from rivers.</title>
        <authorList>
            <person name="Lu H."/>
        </authorList>
    </citation>
    <scope>NUCLEOTIDE SEQUENCE [LARGE SCALE GENOMIC DNA]</scope>
    <source>
        <strain evidence="1 2">DC21W</strain>
    </source>
</reference>
<evidence type="ECO:0008006" key="3">
    <source>
        <dbReference type="Google" id="ProtNLM"/>
    </source>
</evidence>
<organism evidence="1 2">
    <name type="scientific">Vogesella aquatica</name>
    <dbReference type="NCBI Taxonomy" id="2984206"/>
    <lineage>
        <taxon>Bacteria</taxon>
        <taxon>Pseudomonadati</taxon>
        <taxon>Pseudomonadota</taxon>
        <taxon>Betaproteobacteria</taxon>
        <taxon>Neisseriales</taxon>
        <taxon>Chromobacteriaceae</taxon>
        <taxon>Vogesella</taxon>
    </lineage>
</organism>
<proteinExistence type="predicted"/>
<keyword evidence="2" id="KW-1185">Reference proteome</keyword>
<name>A0ABT5J391_9NEIS</name>
<dbReference type="RefSeq" id="WP_272753198.1">
    <property type="nucleotide sequence ID" value="NZ_JAQQLF010000029.1"/>
</dbReference>
<dbReference type="EMBL" id="JAQQLF010000029">
    <property type="protein sequence ID" value="MDC7719000.1"/>
    <property type="molecule type" value="Genomic_DNA"/>
</dbReference>
<dbReference type="Proteomes" id="UP001219956">
    <property type="component" value="Unassembled WGS sequence"/>
</dbReference>
<accession>A0ABT5J391</accession>